<reference evidence="6" key="1">
    <citation type="submission" date="2006-05" db="EMBL/GenBank/DDBJ databases">
        <title>Annotation of the draft genome assembly of Desulfuromonas acetoxidans DSM 684.</title>
        <authorList>
            <consortium name="US DOE Joint Genome Institute (JGI-ORNL)"/>
            <person name="Larimer F."/>
            <person name="Land M."/>
            <person name="Hauser L."/>
        </authorList>
    </citation>
    <scope>NUCLEOTIDE SEQUENCE [LARGE SCALE GENOMIC DNA]</scope>
    <source>
        <strain evidence="6">DSM 684</strain>
    </source>
</reference>
<evidence type="ECO:0000259" key="5">
    <source>
        <dbReference type="PROSITE" id="PS51350"/>
    </source>
</evidence>
<dbReference type="PRINTS" id="PR00107">
    <property type="entry name" value="PHOSPHOCPHPR"/>
</dbReference>
<dbReference type="PROSITE" id="PS51350">
    <property type="entry name" value="PTS_HPR_DOM"/>
    <property type="match status" value="1"/>
</dbReference>
<dbReference type="InterPro" id="IPR001020">
    <property type="entry name" value="PTS_HPr_His_P_site"/>
</dbReference>
<dbReference type="Gene3D" id="3.30.1340.10">
    <property type="entry name" value="HPr-like"/>
    <property type="match status" value="1"/>
</dbReference>
<dbReference type="GO" id="GO:0009401">
    <property type="term" value="P:phosphoenolpyruvate-dependent sugar phosphotransferase system"/>
    <property type="evidence" value="ECO:0007669"/>
    <property type="project" value="UniProtKB-KW"/>
</dbReference>
<sequence>MQVKKTIEITNRLGLHARAAAQFVQVAGQYAAEVFVDKDGFEVNGKSIMGILMLAAPKGTLIEIRTEGEDAQQAMDGLEKLIHDKFGEE</sequence>
<dbReference type="SUPFAM" id="SSF55594">
    <property type="entry name" value="HPr-like"/>
    <property type="match status" value="1"/>
</dbReference>
<dbReference type="AlphaFoldDB" id="Q1K318"/>
<dbReference type="RefSeq" id="WP_005998120.1">
    <property type="nucleotide sequence ID" value="NZ_AAEW02000003.1"/>
</dbReference>
<dbReference type="GO" id="GO:0005737">
    <property type="term" value="C:cytoplasm"/>
    <property type="evidence" value="ECO:0007669"/>
    <property type="project" value="UniProtKB-SubCell"/>
</dbReference>
<keyword evidence="7" id="KW-1185">Reference proteome</keyword>
<dbReference type="NCBIfam" id="TIGR01003">
    <property type="entry name" value="PTS_HPr_family"/>
    <property type="match status" value="1"/>
</dbReference>
<evidence type="ECO:0000313" key="7">
    <source>
        <dbReference type="Proteomes" id="UP000005695"/>
    </source>
</evidence>
<organism evidence="6 7">
    <name type="scientific">Desulfuromonas acetoxidans (strain DSM 684 / 11070)</name>
    <dbReference type="NCBI Taxonomy" id="281689"/>
    <lineage>
        <taxon>Bacteria</taxon>
        <taxon>Pseudomonadati</taxon>
        <taxon>Thermodesulfobacteriota</taxon>
        <taxon>Desulfuromonadia</taxon>
        <taxon>Desulfuromonadales</taxon>
        <taxon>Desulfuromonadaceae</taxon>
        <taxon>Desulfuromonas</taxon>
    </lineage>
</organism>
<dbReference type="PANTHER" id="PTHR33705">
    <property type="entry name" value="PHOSPHOCARRIER PROTEIN HPR"/>
    <property type="match status" value="1"/>
</dbReference>
<dbReference type="CDD" id="cd00367">
    <property type="entry name" value="PTS-HPr_like"/>
    <property type="match status" value="1"/>
</dbReference>
<dbReference type="EMBL" id="AAEW02000003">
    <property type="protein sequence ID" value="EAT16713.1"/>
    <property type="molecule type" value="Genomic_DNA"/>
</dbReference>
<gene>
    <name evidence="6" type="ORF">Dace_1964</name>
</gene>
<proteinExistence type="inferred from homology"/>
<evidence type="ECO:0000256" key="4">
    <source>
        <dbReference type="ARBA" id="ARBA00022683"/>
    </source>
</evidence>
<reference evidence="6" key="2">
    <citation type="submission" date="2006-05" db="EMBL/GenBank/DDBJ databases">
        <title>Sequencing of the draft genome and assembly of Desulfuromonas acetoxidans DSM 684.</title>
        <authorList>
            <consortium name="US DOE Joint Genome Institute (JGI-PGF)"/>
            <person name="Copeland A."/>
            <person name="Lucas S."/>
            <person name="Lapidus A."/>
            <person name="Barry K."/>
            <person name="Detter J.C."/>
            <person name="Glavina del Rio T."/>
            <person name="Hammon N."/>
            <person name="Israni S."/>
            <person name="Dalin E."/>
            <person name="Tice H."/>
            <person name="Bruce D."/>
            <person name="Pitluck S."/>
            <person name="Richardson P."/>
        </authorList>
    </citation>
    <scope>NUCLEOTIDE SEQUENCE [LARGE SCALE GENOMIC DNA]</scope>
    <source>
        <strain evidence="6">DSM 684</strain>
    </source>
</reference>
<comment type="subcellular location">
    <subcellularLocation>
        <location evidence="1">Cytoplasm</location>
    </subcellularLocation>
</comment>
<evidence type="ECO:0000256" key="3">
    <source>
        <dbReference type="ARBA" id="ARBA00022490"/>
    </source>
</evidence>
<comment type="similarity">
    <text evidence="2">Belongs to the HPr family.</text>
</comment>
<dbReference type="PROSITE" id="PS00369">
    <property type="entry name" value="PTS_HPR_HIS"/>
    <property type="match status" value="1"/>
</dbReference>
<dbReference type="InterPro" id="IPR050399">
    <property type="entry name" value="HPr"/>
</dbReference>
<dbReference type="Proteomes" id="UP000005695">
    <property type="component" value="Unassembled WGS sequence"/>
</dbReference>
<keyword evidence="3" id="KW-0963">Cytoplasm</keyword>
<dbReference type="Pfam" id="PF00381">
    <property type="entry name" value="PTS-HPr"/>
    <property type="match status" value="1"/>
</dbReference>
<dbReference type="GO" id="GO:0016740">
    <property type="term" value="F:transferase activity"/>
    <property type="evidence" value="ECO:0007669"/>
    <property type="project" value="UniProtKB-KW"/>
</dbReference>
<feature type="domain" description="HPr" evidence="5">
    <location>
        <begin position="2"/>
        <end position="89"/>
    </location>
</feature>
<evidence type="ECO:0000313" key="6">
    <source>
        <dbReference type="EMBL" id="EAT16713.1"/>
    </source>
</evidence>
<dbReference type="PANTHER" id="PTHR33705:SF2">
    <property type="entry name" value="PHOSPHOCARRIER PROTEIN NPR"/>
    <property type="match status" value="1"/>
</dbReference>
<evidence type="ECO:0000256" key="1">
    <source>
        <dbReference type="ARBA" id="ARBA00004496"/>
    </source>
</evidence>
<dbReference type="OrthoDB" id="9798965at2"/>
<name>Q1K318_DESA6</name>
<evidence type="ECO:0000256" key="2">
    <source>
        <dbReference type="ARBA" id="ARBA00010736"/>
    </source>
</evidence>
<accession>Q1K318</accession>
<dbReference type="InterPro" id="IPR000032">
    <property type="entry name" value="HPr-like"/>
</dbReference>
<dbReference type="InterPro" id="IPR035895">
    <property type="entry name" value="HPr-like_sf"/>
</dbReference>
<keyword evidence="4" id="KW-0598">Phosphotransferase system</keyword>
<protein>
    <submittedName>
        <fullName evidence="6">Phosphotransferase system, HPr</fullName>
    </submittedName>
</protein>
<comment type="caution">
    <text evidence="6">The sequence shown here is derived from an EMBL/GenBank/DDBJ whole genome shotgun (WGS) entry which is preliminary data.</text>
</comment>